<organism evidence="7 8">
    <name type="scientific">Elsinoe australis</name>
    <dbReference type="NCBI Taxonomy" id="40998"/>
    <lineage>
        <taxon>Eukaryota</taxon>
        <taxon>Fungi</taxon>
        <taxon>Dikarya</taxon>
        <taxon>Ascomycota</taxon>
        <taxon>Pezizomycotina</taxon>
        <taxon>Dothideomycetes</taxon>
        <taxon>Dothideomycetidae</taxon>
        <taxon>Myriangiales</taxon>
        <taxon>Elsinoaceae</taxon>
        <taxon>Elsinoe</taxon>
    </lineage>
</organism>
<accession>A0A4U7ALN5</accession>
<evidence type="ECO:0000256" key="4">
    <source>
        <dbReference type="ARBA" id="ARBA00023136"/>
    </source>
</evidence>
<dbReference type="EMBL" id="PTQR01000123">
    <property type="protein sequence ID" value="TKX18938.1"/>
    <property type="molecule type" value="Genomic_DNA"/>
</dbReference>
<feature type="transmembrane region" description="Helical" evidence="5">
    <location>
        <begin position="323"/>
        <end position="341"/>
    </location>
</feature>
<feature type="domain" description="Glucose receptor Git3-like N-terminal" evidence="6">
    <location>
        <begin position="8"/>
        <end position="195"/>
    </location>
</feature>
<evidence type="ECO:0000259" key="6">
    <source>
        <dbReference type="Pfam" id="PF11710"/>
    </source>
</evidence>
<gene>
    <name evidence="7" type="ORF">C1H76_8827</name>
</gene>
<dbReference type="Proteomes" id="UP000308133">
    <property type="component" value="Unassembled WGS sequence"/>
</dbReference>
<feature type="transmembrane region" description="Helical" evidence="5">
    <location>
        <begin position="119"/>
        <end position="141"/>
    </location>
</feature>
<keyword evidence="3 5" id="KW-1133">Transmembrane helix</keyword>
<dbReference type="AlphaFoldDB" id="A0A4U7ALN5"/>
<keyword evidence="2 5" id="KW-0812">Transmembrane</keyword>
<comment type="subcellular location">
    <subcellularLocation>
        <location evidence="1">Membrane</location>
        <topology evidence="1">Multi-pass membrane protein</topology>
    </subcellularLocation>
</comment>
<dbReference type="GO" id="GO:0005886">
    <property type="term" value="C:plasma membrane"/>
    <property type="evidence" value="ECO:0007669"/>
    <property type="project" value="TreeGrafter"/>
</dbReference>
<feature type="transmembrane region" description="Helical" evidence="5">
    <location>
        <begin position="169"/>
        <end position="189"/>
    </location>
</feature>
<dbReference type="InterPro" id="IPR023041">
    <property type="entry name" value="Glucose_rcpt_Git3-like_N"/>
</dbReference>
<proteinExistence type="predicted"/>
<evidence type="ECO:0000256" key="1">
    <source>
        <dbReference type="ARBA" id="ARBA00004141"/>
    </source>
</evidence>
<keyword evidence="4 5" id="KW-0472">Membrane</keyword>
<protein>
    <recommendedName>
        <fullName evidence="6">Glucose receptor Git3-like N-terminal domain-containing protein</fullName>
    </recommendedName>
</protein>
<evidence type="ECO:0000256" key="3">
    <source>
        <dbReference type="ARBA" id="ARBA00022989"/>
    </source>
</evidence>
<evidence type="ECO:0000313" key="7">
    <source>
        <dbReference type="EMBL" id="TKX18938.1"/>
    </source>
</evidence>
<name>A0A4U7ALN5_9PEZI</name>
<evidence type="ECO:0000313" key="8">
    <source>
        <dbReference type="Proteomes" id="UP000308133"/>
    </source>
</evidence>
<sequence>MGLDLAVQIPTLVGSCLSFAATSTVIVLYALRWKEWSSFRHNLVLNLTMAEWINSANNAVSGIITFIRGSSLPPSPGCTANGFIGQLSVQAADFGILSIAISTAMVVTRNKRVRDYSLLSRFLICAGVWIVPFITAIIATVSNAIGPVSGNWCWIKASRTDLRYGLTHGWRFAVIIITLILYGYVFLMLKKHFDKMSDIMYGKSSDPSNKTKTTNTGTVDEDEIGLTTDQAKNHESVELGAIKKQTTVTVQMNPDNPQSSKVTVQNHGMRKAKGRATRQDVARILLLKAYPLGYIILWIPGIINRLIEAAGHKSRVFAIMQASTQYIGFVNSVTYVLQAVITEKLKK</sequence>
<evidence type="ECO:0000256" key="2">
    <source>
        <dbReference type="ARBA" id="ARBA00022692"/>
    </source>
</evidence>
<dbReference type="PANTHER" id="PTHR23112:SF37">
    <property type="entry name" value="G PROTEIN-COUPLED RECEPTOR GPR1"/>
    <property type="match status" value="1"/>
</dbReference>
<dbReference type="Pfam" id="PF11710">
    <property type="entry name" value="Git3"/>
    <property type="match status" value="1"/>
</dbReference>
<dbReference type="SUPFAM" id="SSF81321">
    <property type="entry name" value="Family A G protein-coupled receptor-like"/>
    <property type="match status" value="1"/>
</dbReference>
<dbReference type="Gene3D" id="1.20.1070.10">
    <property type="entry name" value="Rhodopsin 7-helix transmembrane proteins"/>
    <property type="match status" value="1"/>
</dbReference>
<dbReference type="GO" id="GO:0004930">
    <property type="term" value="F:G protein-coupled receptor activity"/>
    <property type="evidence" value="ECO:0007669"/>
    <property type="project" value="TreeGrafter"/>
</dbReference>
<feature type="transmembrane region" description="Helical" evidence="5">
    <location>
        <begin position="12"/>
        <end position="31"/>
    </location>
</feature>
<reference evidence="7 8" key="1">
    <citation type="submission" date="2018-02" db="EMBL/GenBank/DDBJ databases">
        <title>Draft genome sequences of Elsinoe sp., causing black scab on jojoba.</title>
        <authorList>
            <person name="Stodart B."/>
            <person name="Jeffress S."/>
            <person name="Ash G."/>
            <person name="Arun Chinnappa K."/>
        </authorList>
    </citation>
    <scope>NUCLEOTIDE SEQUENCE [LARGE SCALE GENOMIC DNA]</scope>
    <source>
        <strain evidence="7 8">Hillstone_2</strain>
    </source>
</reference>
<feature type="transmembrane region" description="Helical" evidence="5">
    <location>
        <begin position="281"/>
        <end position="303"/>
    </location>
</feature>
<dbReference type="PANTHER" id="PTHR23112">
    <property type="entry name" value="G PROTEIN-COUPLED RECEPTOR 157-RELATED"/>
    <property type="match status" value="1"/>
</dbReference>
<comment type="caution">
    <text evidence="7">The sequence shown here is derived from an EMBL/GenBank/DDBJ whole genome shotgun (WGS) entry which is preliminary data.</text>
</comment>
<evidence type="ECO:0000256" key="5">
    <source>
        <dbReference type="SAM" id="Phobius"/>
    </source>
</evidence>
<dbReference type="GO" id="GO:0007189">
    <property type="term" value="P:adenylate cyclase-activating G protein-coupled receptor signaling pathway"/>
    <property type="evidence" value="ECO:0007669"/>
    <property type="project" value="TreeGrafter"/>
</dbReference>